<evidence type="ECO:0000313" key="2">
    <source>
        <dbReference type="EMBL" id="CAF5158360.1"/>
    </source>
</evidence>
<proteinExistence type="predicted"/>
<sequence>REGPPNTLHYIAKDIRKIRKTASTGKYTLPDIGLILEKLMGHGYRSNY</sequence>
<evidence type="ECO:0000313" key="1">
    <source>
        <dbReference type="EMBL" id="CAF5062990.1"/>
    </source>
</evidence>
<protein>
    <submittedName>
        <fullName evidence="1">Uncharacterized protein</fullName>
    </submittedName>
</protein>
<organism evidence="1 3">
    <name type="scientific">Rotaria magnacalcarata</name>
    <dbReference type="NCBI Taxonomy" id="392030"/>
    <lineage>
        <taxon>Eukaryota</taxon>
        <taxon>Metazoa</taxon>
        <taxon>Spiralia</taxon>
        <taxon>Gnathifera</taxon>
        <taxon>Rotifera</taxon>
        <taxon>Eurotatoria</taxon>
        <taxon>Bdelloidea</taxon>
        <taxon>Philodinida</taxon>
        <taxon>Philodinidae</taxon>
        <taxon>Rotaria</taxon>
    </lineage>
</organism>
<feature type="non-terminal residue" evidence="1">
    <location>
        <position position="1"/>
    </location>
</feature>
<gene>
    <name evidence="1" type="ORF">BYL167_LOCUS59529</name>
    <name evidence="2" type="ORF">GIL414_LOCUS65569</name>
</gene>
<dbReference type="AlphaFoldDB" id="A0A8S3EMD4"/>
<name>A0A8S3EMD4_9BILA</name>
<dbReference type="Proteomes" id="UP000681720">
    <property type="component" value="Unassembled WGS sequence"/>
</dbReference>
<dbReference type="Proteomes" id="UP000681967">
    <property type="component" value="Unassembled WGS sequence"/>
</dbReference>
<dbReference type="EMBL" id="CAJOBJ010296484">
    <property type="protein sequence ID" value="CAF5158360.1"/>
    <property type="molecule type" value="Genomic_DNA"/>
</dbReference>
<feature type="non-terminal residue" evidence="1">
    <location>
        <position position="48"/>
    </location>
</feature>
<dbReference type="EMBL" id="CAJOBH010228805">
    <property type="protein sequence ID" value="CAF5062990.1"/>
    <property type="molecule type" value="Genomic_DNA"/>
</dbReference>
<accession>A0A8S3EMD4</accession>
<comment type="caution">
    <text evidence="1">The sequence shown here is derived from an EMBL/GenBank/DDBJ whole genome shotgun (WGS) entry which is preliminary data.</text>
</comment>
<reference evidence="1" key="1">
    <citation type="submission" date="2021-02" db="EMBL/GenBank/DDBJ databases">
        <authorList>
            <person name="Nowell W R."/>
        </authorList>
    </citation>
    <scope>NUCLEOTIDE SEQUENCE</scope>
</reference>
<evidence type="ECO:0000313" key="3">
    <source>
        <dbReference type="Proteomes" id="UP000681967"/>
    </source>
</evidence>